<dbReference type="AlphaFoldDB" id="A0A4P6JY78"/>
<dbReference type="SUPFAM" id="SSF55961">
    <property type="entry name" value="Bet v1-like"/>
    <property type="match status" value="1"/>
</dbReference>
<dbReference type="EMBL" id="CP035758">
    <property type="protein sequence ID" value="QBD80758.1"/>
    <property type="molecule type" value="Genomic_DNA"/>
</dbReference>
<organism evidence="1 2">
    <name type="scientific">Ktedonosporobacter rubrisoli</name>
    <dbReference type="NCBI Taxonomy" id="2509675"/>
    <lineage>
        <taxon>Bacteria</taxon>
        <taxon>Bacillati</taxon>
        <taxon>Chloroflexota</taxon>
        <taxon>Ktedonobacteria</taxon>
        <taxon>Ktedonobacterales</taxon>
        <taxon>Ktedonosporobacteraceae</taxon>
        <taxon>Ktedonosporobacter</taxon>
    </lineage>
</organism>
<proteinExistence type="predicted"/>
<evidence type="ECO:0000313" key="2">
    <source>
        <dbReference type="Proteomes" id="UP000290365"/>
    </source>
</evidence>
<keyword evidence="2" id="KW-1185">Reference proteome</keyword>
<dbReference type="InterPro" id="IPR019587">
    <property type="entry name" value="Polyketide_cyclase/dehydratase"/>
</dbReference>
<dbReference type="Proteomes" id="UP000290365">
    <property type="component" value="Chromosome"/>
</dbReference>
<sequence>MARAYYSTVFEQPAEQIWSIVRDFGNYAIWGEGCGESHIEEGKTGESVGAVRNIRNEKSVIRQRLLAQSDRERTQTYEFCEPLPFPIRNYEASIRVTPITDSKRAFVEWWASFDCEPGEYEHWTTFFSTSFAGWLEALRQRVSQ</sequence>
<dbReference type="OrthoDB" id="5402478at2"/>
<reference evidence="1 2" key="1">
    <citation type="submission" date="2019-01" db="EMBL/GenBank/DDBJ databases">
        <title>Ktedonosporobacter rubrisoli SCAWS-G2.</title>
        <authorList>
            <person name="Huang Y."/>
            <person name="Yan B."/>
        </authorList>
    </citation>
    <scope>NUCLEOTIDE SEQUENCE [LARGE SCALE GENOMIC DNA]</scope>
    <source>
        <strain evidence="1 2">SCAWS-G2</strain>
    </source>
</reference>
<protein>
    <submittedName>
        <fullName evidence="1">SRPBCC family protein</fullName>
    </submittedName>
</protein>
<accession>A0A4P6JY78</accession>
<evidence type="ECO:0000313" key="1">
    <source>
        <dbReference type="EMBL" id="QBD80758.1"/>
    </source>
</evidence>
<dbReference type="KEGG" id="kbs:EPA93_34235"/>
<gene>
    <name evidence="1" type="ORF">EPA93_34235</name>
</gene>
<name>A0A4P6JY78_KTERU</name>
<dbReference type="PANTHER" id="PTHR39332:SF7">
    <property type="entry name" value="SRPBCC FAMILY PROTEIN"/>
    <property type="match status" value="1"/>
</dbReference>
<dbReference type="CDD" id="cd07821">
    <property type="entry name" value="PYR_PYL_RCAR_like"/>
    <property type="match status" value="1"/>
</dbReference>
<dbReference type="PANTHER" id="PTHR39332">
    <property type="entry name" value="BLL4707 PROTEIN"/>
    <property type="match status" value="1"/>
</dbReference>
<dbReference type="RefSeq" id="WP_129891820.1">
    <property type="nucleotide sequence ID" value="NZ_CP035758.1"/>
</dbReference>
<dbReference type="InterPro" id="IPR023393">
    <property type="entry name" value="START-like_dom_sf"/>
</dbReference>
<dbReference type="Pfam" id="PF10604">
    <property type="entry name" value="Polyketide_cyc2"/>
    <property type="match status" value="1"/>
</dbReference>
<dbReference type="Gene3D" id="3.30.530.20">
    <property type="match status" value="1"/>
</dbReference>